<dbReference type="InterPro" id="IPR035802">
    <property type="entry name" value="ENTH/VHS_tepsin"/>
</dbReference>
<evidence type="ECO:0000313" key="7">
    <source>
        <dbReference type="Proteomes" id="UP000693970"/>
    </source>
</evidence>
<dbReference type="InterPro" id="IPR039273">
    <property type="entry name" value="TEPSIN"/>
</dbReference>
<protein>
    <submittedName>
        <fullName evidence="6">ENTH domain containing protein</fullName>
    </submittedName>
</protein>
<feature type="compositionally biased region" description="Low complexity" evidence="5">
    <location>
        <begin position="548"/>
        <end position="558"/>
    </location>
</feature>
<dbReference type="PANTHER" id="PTHR21514">
    <property type="entry name" value="AP-4 COMPLEX ACCESSORY SUBUNIT TEPSIN"/>
    <property type="match status" value="1"/>
</dbReference>
<feature type="region of interest" description="Disordered" evidence="5">
    <location>
        <begin position="124"/>
        <end position="167"/>
    </location>
</feature>
<accession>A0A9K3LTY5</accession>
<evidence type="ECO:0000256" key="4">
    <source>
        <dbReference type="ARBA" id="ARBA00023329"/>
    </source>
</evidence>
<keyword evidence="7" id="KW-1185">Reference proteome</keyword>
<evidence type="ECO:0000313" key="6">
    <source>
        <dbReference type="EMBL" id="KAG7368483.1"/>
    </source>
</evidence>
<feature type="compositionally biased region" description="Basic and acidic residues" evidence="5">
    <location>
        <begin position="761"/>
        <end position="783"/>
    </location>
</feature>
<sequence>MDRQLLARATENSDAPTPGYMYLDIAKNAASNPQTCSEIAKYLTGRLASKNNSNIKYKCLKVIAKTAVSPYLRGQFKRCLAQDPQSMAAIKDATQFRGPPDPVRGDEPYEKVRNAAKEALDAVYSDTPAGDPSGGGTSFATSVSSGYGPSAGSSYGGGPPPGGRRMEGIGNPMFKDPRLEPQPQGIGNMTVNDLVNEAKSTVIGIIKDPLARNVDISLSNRQGSMPRPGGSYSGPTAGAYNRPPPGRSEIMHQTNGEWTMASNRGPGAVAPPPNYANDSAYYKSRDAGNSYSWAQSKGGAAPSGVGGVWATAPAAAPNSTYGHQATPSITVNNAIGGVVHASGGGGTAVSDGSYEKQLIMELCPPGGMKPEPPPDKLAQFARLVSGLNADLVCPVLLDCLEEGQPWIIRAKALWVMLSCIQNGQKPGATNNPYADFFHACSGEIAPLANHTRAAIREPAKRVLNSLGVATPVEGAPPIRSTMAPTAPPPAPVANLLDFDEGDAPEPAVTTPTTAPPHQPPPVPPPTAPASNGSLFGGLNVASVPSTGPPTEAAPLTAAAPTAPTGESLLDFMTAETPAPAAAPAASSFGFLNGGDSAPQAAASVTSEVKQASSMFDSLSLKGNQPSEGEKKAAEASLASASPVGSAFGFINSVGSSDASDKKADAPAAVADAVSRDSFDPLKNATPISQKKMMQLSQEQVQAMYYQQMMMQQQMQMAQMQMALQQQAKRGSAGNQQMFMNMPGRVMQNPAASKSTFAFMDKPQKPENHSFDFVKDAMTNEKKK</sequence>
<keyword evidence="4" id="KW-0968">Cytoplasmic vesicle</keyword>
<evidence type="ECO:0000256" key="3">
    <source>
        <dbReference type="ARBA" id="ARBA00023034"/>
    </source>
</evidence>
<proteinExistence type="predicted"/>
<comment type="subcellular location">
    <subcellularLocation>
        <location evidence="1">Cytoplasmic vesicle</location>
    </subcellularLocation>
    <subcellularLocation>
        <location evidence="2">Golgi apparatus</location>
    </subcellularLocation>
</comment>
<dbReference type="OrthoDB" id="118154at2759"/>
<feature type="region of interest" description="Disordered" evidence="5">
    <location>
        <begin position="219"/>
        <end position="242"/>
    </location>
</feature>
<dbReference type="CDD" id="cd03572">
    <property type="entry name" value="ENTH_like_Tepsin"/>
    <property type="match status" value="1"/>
</dbReference>
<dbReference type="EMBL" id="JAGRRH010000006">
    <property type="protein sequence ID" value="KAG7368483.1"/>
    <property type="molecule type" value="Genomic_DNA"/>
</dbReference>
<gene>
    <name evidence="6" type="ORF">IV203_031226</name>
</gene>
<feature type="compositionally biased region" description="Low complexity" evidence="5">
    <location>
        <begin position="144"/>
        <end position="153"/>
    </location>
</feature>
<dbReference type="AlphaFoldDB" id="A0A9K3LTY5"/>
<feature type="region of interest" description="Disordered" evidence="5">
    <location>
        <begin position="477"/>
        <end position="558"/>
    </location>
</feature>
<dbReference type="PANTHER" id="PTHR21514:SF0">
    <property type="entry name" value="AP-4 COMPLEX ACCESSORY SUBUNIT TEPSIN"/>
    <property type="match status" value="1"/>
</dbReference>
<organism evidence="6 7">
    <name type="scientific">Nitzschia inconspicua</name>
    <dbReference type="NCBI Taxonomy" id="303405"/>
    <lineage>
        <taxon>Eukaryota</taxon>
        <taxon>Sar</taxon>
        <taxon>Stramenopiles</taxon>
        <taxon>Ochrophyta</taxon>
        <taxon>Bacillariophyta</taxon>
        <taxon>Bacillariophyceae</taxon>
        <taxon>Bacillariophycidae</taxon>
        <taxon>Bacillariales</taxon>
        <taxon>Bacillariaceae</taxon>
        <taxon>Nitzschia</taxon>
    </lineage>
</organism>
<reference evidence="6" key="1">
    <citation type="journal article" date="2021" name="Sci. Rep.">
        <title>Diploid genomic architecture of Nitzschia inconspicua, an elite biomass production diatom.</title>
        <authorList>
            <person name="Oliver A."/>
            <person name="Podell S."/>
            <person name="Pinowska A."/>
            <person name="Traller J.C."/>
            <person name="Smith S.R."/>
            <person name="McClure R."/>
            <person name="Beliaev A."/>
            <person name="Bohutskyi P."/>
            <person name="Hill E.A."/>
            <person name="Rabines A."/>
            <person name="Zheng H."/>
            <person name="Allen L.Z."/>
            <person name="Kuo A."/>
            <person name="Grigoriev I.V."/>
            <person name="Allen A.E."/>
            <person name="Hazlebeck D."/>
            <person name="Allen E.E."/>
        </authorList>
    </citation>
    <scope>NUCLEOTIDE SEQUENCE</scope>
    <source>
        <strain evidence="6">Hildebrandi</strain>
    </source>
</reference>
<evidence type="ECO:0000256" key="2">
    <source>
        <dbReference type="ARBA" id="ARBA00004555"/>
    </source>
</evidence>
<feature type="compositionally biased region" description="Pro residues" evidence="5">
    <location>
        <begin position="513"/>
        <end position="527"/>
    </location>
</feature>
<name>A0A9K3LTY5_9STRA</name>
<dbReference type="GO" id="GO:0031410">
    <property type="term" value="C:cytoplasmic vesicle"/>
    <property type="evidence" value="ECO:0007669"/>
    <property type="project" value="UniProtKB-SubCell"/>
</dbReference>
<keyword evidence="3" id="KW-0333">Golgi apparatus</keyword>
<feature type="region of interest" description="Disordered" evidence="5">
    <location>
        <begin position="759"/>
        <end position="783"/>
    </location>
</feature>
<evidence type="ECO:0000256" key="1">
    <source>
        <dbReference type="ARBA" id="ARBA00004541"/>
    </source>
</evidence>
<comment type="caution">
    <text evidence="6">The sequence shown here is derived from an EMBL/GenBank/DDBJ whole genome shotgun (WGS) entry which is preliminary data.</text>
</comment>
<reference evidence="6" key="2">
    <citation type="submission" date="2021-04" db="EMBL/GenBank/DDBJ databases">
        <authorList>
            <person name="Podell S."/>
        </authorList>
    </citation>
    <scope>NUCLEOTIDE SEQUENCE</scope>
    <source>
        <strain evidence="6">Hildebrandi</strain>
    </source>
</reference>
<dbReference type="Proteomes" id="UP000693970">
    <property type="component" value="Unassembled WGS sequence"/>
</dbReference>
<dbReference type="GO" id="GO:0032588">
    <property type="term" value="C:trans-Golgi network membrane"/>
    <property type="evidence" value="ECO:0007669"/>
    <property type="project" value="TreeGrafter"/>
</dbReference>
<evidence type="ECO:0000256" key="5">
    <source>
        <dbReference type="SAM" id="MobiDB-lite"/>
    </source>
</evidence>